<dbReference type="SUPFAM" id="SSF53850">
    <property type="entry name" value="Periplasmic binding protein-like II"/>
    <property type="match status" value="1"/>
</dbReference>
<proteinExistence type="predicted"/>
<name>A0ABU7VZD7_9BACL</name>
<dbReference type="PANTHER" id="PTHR43649">
    <property type="entry name" value="ARABINOSE-BINDING PROTEIN-RELATED"/>
    <property type="match status" value="1"/>
</dbReference>
<organism evidence="2 3">
    <name type="scientific">Paenibacillus haidiansis</name>
    <dbReference type="NCBI Taxonomy" id="1574488"/>
    <lineage>
        <taxon>Bacteria</taxon>
        <taxon>Bacillati</taxon>
        <taxon>Bacillota</taxon>
        <taxon>Bacilli</taxon>
        <taxon>Bacillales</taxon>
        <taxon>Paenibacillaceae</taxon>
        <taxon>Paenibacillus</taxon>
    </lineage>
</organism>
<dbReference type="Gene3D" id="3.40.190.10">
    <property type="entry name" value="Periplasmic binding protein-like II"/>
    <property type="match status" value="1"/>
</dbReference>
<protein>
    <submittedName>
        <fullName evidence="2">Extracellular solute-binding protein</fullName>
    </submittedName>
</protein>
<evidence type="ECO:0000313" key="2">
    <source>
        <dbReference type="EMBL" id="MEF2969139.1"/>
    </source>
</evidence>
<dbReference type="Proteomes" id="UP001306950">
    <property type="component" value="Unassembled WGS sequence"/>
</dbReference>
<comment type="caution">
    <text evidence="2">The sequence shown here is derived from an EMBL/GenBank/DDBJ whole genome shotgun (WGS) entry which is preliminary data.</text>
</comment>
<sequence>MRRRLFTFLAIYLMILPGCARGNAPLEIKEKSLELNIGYFSQKHFEDRYASLMALEYPNLQYSIVPTGDIEKGKTTLSDWFEEHQVDLIYLPAQQFQEAANLGLLQNLDLYVERDSFPVEALVPSVADLTRQYGNGELYGLAPTFYGSALVYNRQIFDQYGVAYPEDRMTWKEIVSLASQFPKGLTLPYRSAADWLIDIGRTEDLQAYNEQTDSITLNSPSWTSILESVQEPLKQGNIAFNDINKNSFIAEKYAMAVVGYDDFKVLEQQGSEIKWKLVTMPVNPLTPETDHHVSLAGVWAIPSHSPQTDAAWELIRFFVSDRVAEWEYRSVYGFSALASHTSLGQPDSSIEAFYKQQPLIKNSGVPEQVYLLLDETVEQILSGGKTVRQALADMPKSLSQAK</sequence>
<dbReference type="EMBL" id="JAZHPZ010000023">
    <property type="protein sequence ID" value="MEF2969139.1"/>
    <property type="molecule type" value="Genomic_DNA"/>
</dbReference>
<gene>
    <name evidence="2" type="ORF">V3851_25480</name>
</gene>
<dbReference type="InterPro" id="IPR050490">
    <property type="entry name" value="Bact_solute-bd_prot1"/>
</dbReference>
<dbReference type="Pfam" id="PF13416">
    <property type="entry name" value="SBP_bac_8"/>
    <property type="match status" value="1"/>
</dbReference>
<evidence type="ECO:0000313" key="3">
    <source>
        <dbReference type="Proteomes" id="UP001306950"/>
    </source>
</evidence>
<dbReference type="InterPro" id="IPR006059">
    <property type="entry name" value="SBP"/>
</dbReference>
<keyword evidence="1" id="KW-0732">Signal</keyword>
<dbReference type="RefSeq" id="WP_331849244.1">
    <property type="nucleotide sequence ID" value="NZ_JAZHPZ010000023.1"/>
</dbReference>
<feature type="signal peptide" evidence="1">
    <location>
        <begin position="1"/>
        <end position="20"/>
    </location>
</feature>
<feature type="chain" id="PRO_5045373252" evidence="1">
    <location>
        <begin position="21"/>
        <end position="402"/>
    </location>
</feature>
<keyword evidence="3" id="KW-1185">Reference proteome</keyword>
<reference evidence="2 3" key="1">
    <citation type="submission" date="2024-02" db="EMBL/GenBank/DDBJ databases">
        <title>A nitrogen-fixing paenibacillus bacterium.</title>
        <authorList>
            <person name="Zhang W.L."/>
            <person name="Chen S.F."/>
        </authorList>
    </citation>
    <scope>NUCLEOTIDE SEQUENCE [LARGE SCALE GENOMIC DNA]</scope>
    <source>
        <strain evidence="2 3">M1</strain>
    </source>
</reference>
<accession>A0ABU7VZD7</accession>
<evidence type="ECO:0000256" key="1">
    <source>
        <dbReference type="SAM" id="SignalP"/>
    </source>
</evidence>